<name>A0ABY4L0H4_THEAE</name>
<dbReference type="InterPro" id="IPR000182">
    <property type="entry name" value="GNAT_dom"/>
</dbReference>
<evidence type="ECO:0000259" key="1">
    <source>
        <dbReference type="PROSITE" id="PS51186"/>
    </source>
</evidence>
<dbReference type="InterPro" id="IPR031165">
    <property type="entry name" value="GNAT_YJDJ"/>
</dbReference>
<dbReference type="RefSeq" id="WP_248593475.1">
    <property type="nucleotide sequence ID" value="NZ_BAABEB010000013.1"/>
</dbReference>
<gene>
    <name evidence="3" type="ORF">FOF52_09510</name>
</gene>
<dbReference type="EMBL" id="CP051627">
    <property type="protein sequence ID" value="UPT21165.1"/>
    <property type="molecule type" value="Genomic_DNA"/>
</dbReference>
<evidence type="ECO:0000313" key="4">
    <source>
        <dbReference type="Proteomes" id="UP000832041"/>
    </source>
</evidence>
<dbReference type="PANTHER" id="PTHR31435:SF10">
    <property type="entry name" value="BSR4717 PROTEIN"/>
    <property type="match status" value="1"/>
</dbReference>
<protein>
    <submittedName>
        <fullName evidence="3">N-acetyltransferase</fullName>
    </submittedName>
</protein>
<dbReference type="PROSITE" id="PS51729">
    <property type="entry name" value="GNAT_YJDJ"/>
    <property type="match status" value="1"/>
</dbReference>
<dbReference type="InterPro" id="IPR045057">
    <property type="entry name" value="Gcn5-rel_NAT"/>
</dbReference>
<dbReference type="Pfam" id="PF14542">
    <property type="entry name" value="Acetyltransf_CG"/>
    <property type="match status" value="1"/>
</dbReference>
<reference evidence="3 4" key="1">
    <citation type="submission" date="2020-04" db="EMBL/GenBank/DDBJ databases">
        <title>Thermobifida alba genome sequencing and assembly.</title>
        <authorList>
            <person name="Luzics S."/>
            <person name="Horvath B."/>
            <person name="Nagy I."/>
            <person name="Toth A."/>
            <person name="Nagy I."/>
            <person name="Kukolya J."/>
        </authorList>
    </citation>
    <scope>NUCLEOTIDE SEQUENCE [LARGE SCALE GENOMIC DNA]</scope>
    <source>
        <strain evidence="3 4">DSM 43795</strain>
    </source>
</reference>
<dbReference type="InterPro" id="IPR016181">
    <property type="entry name" value="Acyl_CoA_acyltransferase"/>
</dbReference>
<feature type="domain" description="N-acetyltransferase" evidence="2">
    <location>
        <begin position="6"/>
        <end position="94"/>
    </location>
</feature>
<evidence type="ECO:0000313" key="3">
    <source>
        <dbReference type="EMBL" id="UPT21165.1"/>
    </source>
</evidence>
<evidence type="ECO:0000259" key="2">
    <source>
        <dbReference type="PROSITE" id="PS51729"/>
    </source>
</evidence>
<dbReference type="PANTHER" id="PTHR31435">
    <property type="entry name" value="PROTEIN NATD1"/>
    <property type="match status" value="1"/>
</dbReference>
<proteinExistence type="predicted"/>
<keyword evidence="4" id="KW-1185">Reference proteome</keyword>
<dbReference type="PROSITE" id="PS51186">
    <property type="entry name" value="GNAT"/>
    <property type="match status" value="1"/>
</dbReference>
<dbReference type="Gene3D" id="3.40.630.30">
    <property type="match status" value="1"/>
</dbReference>
<dbReference type="SUPFAM" id="SSF55729">
    <property type="entry name" value="Acyl-CoA N-acyltransferases (Nat)"/>
    <property type="match status" value="1"/>
</dbReference>
<feature type="domain" description="N-acetyltransferase" evidence="1">
    <location>
        <begin position="1"/>
        <end position="103"/>
    </location>
</feature>
<sequence length="103" mass="11446">MDAEVTDAPERGRYEIRVDGGEVAGYAHYRTTTDGLVVFTHTEVDPSYKGRGVGGRLVRGALDDVRARGVRVLPVCPFVRKWIEGHPDYADLVDQVEESRVTD</sequence>
<organism evidence="3 4">
    <name type="scientific">Thermobifida alba</name>
    <name type="common">Thermomonospora alba</name>
    <dbReference type="NCBI Taxonomy" id="53522"/>
    <lineage>
        <taxon>Bacteria</taxon>
        <taxon>Bacillati</taxon>
        <taxon>Actinomycetota</taxon>
        <taxon>Actinomycetes</taxon>
        <taxon>Streptosporangiales</taxon>
        <taxon>Nocardiopsidaceae</taxon>
        <taxon>Thermobifida</taxon>
    </lineage>
</organism>
<dbReference type="CDD" id="cd04301">
    <property type="entry name" value="NAT_SF"/>
    <property type="match status" value="1"/>
</dbReference>
<accession>A0ABY4L0H4</accession>
<dbReference type="Proteomes" id="UP000832041">
    <property type="component" value="Chromosome"/>
</dbReference>